<dbReference type="InterPro" id="IPR012337">
    <property type="entry name" value="RNaseH-like_sf"/>
</dbReference>
<dbReference type="Gramene" id="AET5Gv21130200.2">
    <property type="protein sequence ID" value="AET5Gv21130200.2"/>
    <property type="gene ID" value="AET5Gv21130200"/>
</dbReference>
<organism evidence="1 2">
    <name type="scientific">Aegilops tauschii subsp. strangulata</name>
    <name type="common">Goatgrass</name>
    <dbReference type="NCBI Taxonomy" id="200361"/>
    <lineage>
        <taxon>Eukaryota</taxon>
        <taxon>Viridiplantae</taxon>
        <taxon>Streptophyta</taxon>
        <taxon>Embryophyta</taxon>
        <taxon>Tracheophyta</taxon>
        <taxon>Spermatophyta</taxon>
        <taxon>Magnoliopsida</taxon>
        <taxon>Liliopsida</taxon>
        <taxon>Poales</taxon>
        <taxon>Poaceae</taxon>
        <taxon>BOP clade</taxon>
        <taxon>Pooideae</taxon>
        <taxon>Triticodae</taxon>
        <taxon>Triticeae</taxon>
        <taxon>Triticinae</taxon>
        <taxon>Aegilops</taxon>
    </lineage>
</organism>
<dbReference type="Gene3D" id="3.30.420.10">
    <property type="entry name" value="Ribonuclease H-like superfamily/Ribonuclease H"/>
    <property type="match status" value="1"/>
</dbReference>
<name>A0A453MCF6_AEGTS</name>
<proteinExistence type="predicted"/>
<accession>A0A453MCF6</accession>
<dbReference type="SUPFAM" id="SSF53098">
    <property type="entry name" value="Ribonuclease H-like"/>
    <property type="match status" value="1"/>
</dbReference>
<reference evidence="1" key="5">
    <citation type="journal article" date="2021" name="G3 (Bethesda)">
        <title>Aegilops tauschii genome assembly Aet v5.0 features greater sequence contiguity and improved annotation.</title>
        <authorList>
            <person name="Wang L."/>
            <person name="Zhu T."/>
            <person name="Rodriguez J.C."/>
            <person name="Deal K.R."/>
            <person name="Dubcovsky J."/>
            <person name="McGuire P.E."/>
            <person name="Lux T."/>
            <person name="Spannagl M."/>
            <person name="Mayer K.F.X."/>
            <person name="Baldrich P."/>
            <person name="Meyers B.C."/>
            <person name="Huo N."/>
            <person name="Gu Y.Q."/>
            <person name="Zhou H."/>
            <person name="Devos K.M."/>
            <person name="Bennetzen J.L."/>
            <person name="Unver T."/>
            <person name="Budak H."/>
            <person name="Gulick P.J."/>
            <person name="Galiba G."/>
            <person name="Kalapos B."/>
            <person name="Nelson D.R."/>
            <person name="Li P."/>
            <person name="You F.M."/>
            <person name="Luo M.C."/>
            <person name="Dvorak J."/>
        </authorList>
    </citation>
    <scope>NUCLEOTIDE SEQUENCE [LARGE SCALE GENOMIC DNA]</scope>
    <source>
        <strain evidence="1">cv. AL8/78</strain>
    </source>
</reference>
<dbReference type="EnsemblPlants" id="AET5Gv21130200.2">
    <property type="protein sequence ID" value="AET5Gv21130200.2"/>
    <property type="gene ID" value="AET5Gv21130200"/>
</dbReference>
<reference evidence="2" key="1">
    <citation type="journal article" date="2014" name="Science">
        <title>Ancient hybridizations among the ancestral genomes of bread wheat.</title>
        <authorList>
            <consortium name="International Wheat Genome Sequencing Consortium,"/>
            <person name="Marcussen T."/>
            <person name="Sandve S.R."/>
            <person name="Heier L."/>
            <person name="Spannagl M."/>
            <person name="Pfeifer M."/>
            <person name="Jakobsen K.S."/>
            <person name="Wulff B.B."/>
            <person name="Steuernagel B."/>
            <person name="Mayer K.F."/>
            <person name="Olsen O.A."/>
        </authorList>
    </citation>
    <scope>NUCLEOTIDE SEQUENCE [LARGE SCALE GENOMIC DNA]</scope>
    <source>
        <strain evidence="2">cv. AL8/78</strain>
    </source>
</reference>
<dbReference type="Proteomes" id="UP000015105">
    <property type="component" value="Chromosome 5D"/>
</dbReference>
<keyword evidence="2" id="KW-1185">Reference proteome</keyword>
<evidence type="ECO:0008006" key="3">
    <source>
        <dbReference type="Google" id="ProtNLM"/>
    </source>
</evidence>
<dbReference type="GO" id="GO:0003676">
    <property type="term" value="F:nucleic acid binding"/>
    <property type="evidence" value="ECO:0007669"/>
    <property type="project" value="InterPro"/>
</dbReference>
<protein>
    <recommendedName>
        <fullName evidence="3">Integrase catalytic domain-containing protein</fullName>
    </recommendedName>
</protein>
<sequence length="105" mass="12055">WTSPVTSFSGFAYYLVVLDHYTHYSWTFPLRAKSDTSPTLLRFFQYILTQFHVLIKCMQYDNGGSSSIQPFVPFSLIMGFRFTFLAPTPHPKTGRPNACYAQPTT</sequence>
<evidence type="ECO:0000313" key="1">
    <source>
        <dbReference type="EnsemblPlants" id="AET5Gv21130200.2"/>
    </source>
</evidence>
<reference evidence="1" key="4">
    <citation type="submission" date="2019-03" db="UniProtKB">
        <authorList>
            <consortium name="EnsemblPlants"/>
        </authorList>
    </citation>
    <scope>IDENTIFICATION</scope>
</reference>
<dbReference type="InterPro" id="IPR036397">
    <property type="entry name" value="RNaseH_sf"/>
</dbReference>
<evidence type="ECO:0000313" key="2">
    <source>
        <dbReference type="Proteomes" id="UP000015105"/>
    </source>
</evidence>
<reference evidence="1" key="3">
    <citation type="journal article" date="2017" name="Nature">
        <title>Genome sequence of the progenitor of the wheat D genome Aegilops tauschii.</title>
        <authorList>
            <person name="Luo M.C."/>
            <person name="Gu Y.Q."/>
            <person name="Puiu D."/>
            <person name="Wang H."/>
            <person name="Twardziok S.O."/>
            <person name="Deal K.R."/>
            <person name="Huo N."/>
            <person name="Zhu T."/>
            <person name="Wang L."/>
            <person name="Wang Y."/>
            <person name="McGuire P.E."/>
            <person name="Liu S."/>
            <person name="Long H."/>
            <person name="Ramasamy R.K."/>
            <person name="Rodriguez J.C."/>
            <person name="Van S.L."/>
            <person name="Yuan L."/>
            <person name="Wang Z."/>
            <person name="Xia Z."/>
            <person name="Xiao L."/>
            <person name="Anderson O.D."/>
            <person name="Ouyang S."/>
            <person name="Liang Y."/>
            <person name="Zimin A.V."/>
            <person name="Pertea G."/>
            <person name="Qi P."/>
            <person name="Bennetzen J.L."/>
            <person name="Dai X."/>
            <person name="Dawson M.W."/>
            <person name="Muller H.G."/>
            <person name="Kugler K."/>
            <person name="Rivarola-Duarte L."/>
            <person name="Spannagl M."/>
            <person name="Mayer K.F.X."/>
            <person name="Lu F.H."/>
            <person name="Bevan M.W."/>
            <person name="Leroy P."/>
            <person name="Li P."/>
            <person name="You F.M."/>
            <person name="Sun Q."/>
            <person name="Liu Z."/>
            <person name="Lyons E."/>
            <person name="Wicker T."/>
            <person name="Salzberg S.L."/>
            <person name="Devos K.M."/>
            <person name="Dvorak J."/>
        </authorList>
    </citation>
    <scope>NUCLEOTIDE SEQUENCE [LARGE SCALE GENOMIC DNA]</scope>
    <source>
        <strain evidence="1">cv. AL8/78</strain>
    </source>
</reference>
<dbReference type="AlphaFoldDB" id="A0A453MCF6"/>
<reference evidence="2" key="2">
    <citation type="journal article" date="2017" name="Nat. Plants">
        <title>The Aegilops tauschii genome reveals multiple impacts of transposons.</title>
        <authorList>
            <person name="Zhao G."/>
            <person name="Zou C."/>
            <person name="Li K."/>
            <person name="Wang K."/>
            <person name="Li T."/>
            <person name="Gao L."/>
            <person name="Zhang X."/>
            <person name="Wang H."/>
            <person name="Yang Z."/>
            <person name="Liu X."/>
            <person name="Jiang W."/>
            <person name="Mao L."/>
            <person name="Kong X."/>
            <person name="Jiao Y."/>
            <person name="Jia J."/>
        </authorList>
    </citation>
    <scope>NUCLEOTIDE SEQUENCE [LARGE SCALE GENOMIC DNA]</scope>
    <source>
        <strain evidence="2">cv. AL8/78</strain>
    </source>
</reference>